<accession>A0ABW1X373</accession>
<dbReference type="Proteomes" id="UP001596266">
    <property type="component" value="Unassembled WGS sequence"/>
</dbReference>
<evidence type="ECO:0000259" key="13">
    <source>
        <dbReference type="PROSITE" id="PS50109"/>
    </source>
</evidence>
<keyword evidence="16" id="KW-1185">Reference proteome</keyword>
<dbReference type="SUPFAM" id="SSF55874">
    <property type="entry name" value="ATPase domain of HSP90 chaperone/DNA topoisomerase II/histidine kinase"/>
    <property type="match status" value="1"/>
</dbReference>
<dbReference type="PANTHER" id="PTHR45436">
    <property type="entry name" value="SENSOR HISTIDINE KINASE YKOH"/>
    <property type="match status" value="1"/>
</dbReference>
<dbReference type="GO" id="GO:0016301">
    <property type="term" value="F:kinase activity"/>
    <property type="evidence" value="ECO:0007669"/>
    <property type="project" value="UniProtKB-KW"/>
</dbReference>
<evidence type="ECO:0000256" key="12">
    <source>
        <dbReference type="SAM" id="Phobius"/>
    </source>
</evidence>
<keyword evidence="11" id="KW-0175">Coiled coil</keyword>
<evidence type="ECO:0000256" key="8">
    <source>
        <dbReference type="ARBA" id="ARBA00022989"/>
    </source>
</evidence>
<evidence type="ECO:0000256" key="9">
    <source>
        <dbReference type="ARBA" id="ARBA00023012"/>
    </source>
</evidence>
<keyword evidence="10 12" id="KW-0472">Membrane</keyword>
<dbReference type="InterPro" id="IPR005467">
    <property type="entry name" value="His_kinase_dom"/>
</dbReference>
<keyword evidence="8 12" id="KW-1133">Transmembrane helix</keyword>
<evidence type="ECO:0000256" key="10">
    <source>
        <dbReference type="ARBA" id="ARBA00023136"/>
    </source>
</evidence>
<dbReference type="InterPro" id="IPR036890">
    <property type="entry name" value="HATPase_C_sf"/>
</dbReference>
<dbReference type="InterPro" id="IPR004358">
    <property type="entry name" value="Sig_transdc_His_kin-like_C"/>
</dbReference>
<dbReference type="PROSITE" id="PS50885">
    <property type="entry name" value="HAMP"/>
    <property type="match status" value="1"/>
</dbReference>
<proteinExistence type="predicted"/>
<evidence type="ECO:0000256" key="5">
    <source>
        <dbReference type="ARBA" id="ARBA00022679"/>
    </source>
</evidence>
<dbReference type="Pfam" id="PF00512">
    <property type="entry name" value="HisKA"/>
    <property type="match status" value="1"/>
</dbReference>
<dbReference type="CDD" id="cd00075">
    <property type="entry name" value="HATPase"/>
    <property type="match status" value="1"/>
</dbReference>
<dbReference type="RefSeq" id="WP_343886748.1">
    <property type="nucleotide sequence ID" value="NZ_BAAAKI010000024.1"/>
</dbReference>
<evidence type="ECO:0000256" key="4">
    <source>
        <dbReference type="ARBA" id="ARBA00022553"/>
    </source>
</evidence>
<dbReference type="Gene3D" id="1.10.287.130">
    <property type="match status" value="1"/>
</dbReference>
<dbReference type="PRINTS" id="PR00344">
    <property type="entry name" value="BCTRLSENSOR"/>
</dbReference>
<dbReference type="InterPro" id="IPR003661">
    <property type="entry name" value="HisK_dim/P_dom"/>
</dbReference>
<dbReference type="InterPro" id="IPR003660">
    <property type="entry name" value="HAMP_dom"/>
</dbReference>
<dbReference type="EMBL" id="JBHSUA010000025">
    <property type="protein sequence ID" value="MFC6397934.1"/>
    <property type="molecule type" value="Genomic_DNA"/>
</dbReference>
<dbReference type="InterPro" id="IPR050428">
    <property type="entry name" value="TCS_sensor_his_kinase"/>
</dbReference>
<evidence type="ECO:0000256" key="11">
    <source>
        <dbReference type="SAM" id="Coils"/>
    </source>
</evidence>
<evidence type="ECO:0000256" key="2">
    <source>
        <dbReference type="ARBA" id="ARBA00004236"/>
    </source>
</evidence>
<evidence type="ECO:0000256" key="3">
    <source>
        <dbReference type="ARBA" id="ARBA00012438"/>
    </source>
</evidence>
<comment type="catalytic activity">
    <reaction evidence="1">
        <text>ATP + protein L-histidine = ADP + protein N-phospho-L-histidine.</text>
        <dbReference type="EC" id="2.7.13.3"/>
    </reaction>
</comment>
<evidence type="ECO:0000259" key="14">
    <source>
        <dbReference type="PROSITE" id="PS50885"/>
    </source>
</evidence>
<dbReference type="SMART" id="SM00304">
    <property type="entry name" value="HAMP"/>
    <property type="match status" value="1"/>
</dbReference>
<dbReference type="Gene3D" id="3.30.565.10">
    <property type="entry name" value="Histidine kinase-like ATPase, C-terminal domain"/>
    <property type="match status" value="1"/>
</dbReference>
<organism evidence="15 16">
    <name type="scientific">Luteococcus sanguinis</name>
    <dbReference type="NCBI Taxonomy" id="174038"/>
    <lineage>
        <taxon>Bacteria</taxon>
        <taxon>Bacillati</taxon>
        <taxon>Actinomycetota</taxon>
        <taxon>Actinomycetes</taxon>
        <taxon>Propionibacteriales</taxon>
        <taxon>Propionibacteriaceae</taxon>
        <taxon>Luteococcus</taxon>
    </lineage>
</organism>
<dbReference type="PANTHER" id="PTHR45436:SF5">
    <property type="entry name" value="SENSOR HISTIDINE KINASE TRCS"/>
    <property type="match status" value="1"/>
</dbReference>
<dbReference type="CDD" id="cd00082">
    <property type="entry name" value="HisKA"/>
    <property type="match status" value="1"/>
</dbReference>
<feature type="transmembrane region" description="Helical" evidence="12">
    <location>
        <begin position="12"/>
        <end position="35"/>
    </location>
</feature>
<dbReference type="Gene3D" id="6.10.340.10">
    <property type="match status" value="1"/>
</dbReference>
<feature type="domain" description="Histidine kinase" evidence="13">
    <location>
        <begin position="236"/>
        <end position="467"/>
    </location>
</feature>
<evidence type="ECO:0000256" key="7">
    <source>
        <dbReference type="ARBA" id="ARBA00022777"/>
    </source>
</evidence>
<name>A0ABW1X373_9ACTN</name>
<dbReference type="PROSITE" id="PS50109">
    <property type="entry name" value="HIS_KIN"/>
    <property type="match status" value="1"/>
</dbReference>
<comment type="subcellular location">
    <subcellularLocation>
        <location evidence="2">Cell membrane</location>
    </subcellularLocation>
</comment>
<dbReference type="SUPFAM" id="SSF47384">
    <property type="entry name" value="Homodimeric domain of signal transducing histidine kinase"/>
    <property type="match status" value="1"/>
</dbReference>
<evidence type="ECO:0000256" key="6">
    <source>
        <dbReference type="ARBA" id="ARBA00022692"/>
    </source>
</evidence>
<dbReference type="InterPro" id="IPR036097">
    <property type="entry name" value="HisK_dim/P_sf"/>
</dbReference>
<evidence type="ECO:0000313" key="16">
    <source>
        <dbReference type="Proteomes" id="UP001596266"/>
    </source>
</evidence>
<dbReference type="Pfam" id="PF00672">
    <property type="entry name" value="HAMP"/>
    <property type="match status" value="1"/>
</dbReference>
<dbReference type="CDD" id="cd06225">
    <property type="entry name" value="HAMP"/>
    <property type="match status" value="1"/>
</dbReference>
<comment type="caution">
    <text evidence="15">The sequence shown here is derived from an EMBL/GenBank/DDBJ whole genome shotgun (WGS) entry which is preliminary data.</text>
</comment>
<dbReference type="InterPro" id="IPR003594">
    <property type="entry name" value="HATPase_dom"/>
</dbReference>
<feature type="domain" description="HAMP" evidence="14">
    <location>
        <begin position="161"/>
        <end position="214"/>
    </location>
</feature>
<sequence length="498" mass="52907">MIGTRSIRARVLGAMFVVLFVNLLTVGIIVDALFMNRQSQALDDSLDRSASYVLDKARTATDAEALMADVEPTIRFGGSDDVFVEITLADGRTMGHPPEQDARTVVEILDTTQPALQGATVEVWTTTAELDGTRRSLDTTLMIVGIIGLAGASLLTIAITDVALKPLQTMVERANRIADGERGLRMASPVTTTEVGATAAAIDEMLDALEGAEIRARSAEEQARASAEQTKSFLSDAAHELKTPLAGIKAAAESIIQLPEDAVEEREQLSYLLAREAHRGGELVNSLLEAARVDAGPELRPETLDLADLASAEGRRMSLTMPRLRFLVRGPDLLVKGDRQGITSVLRNLVDNAARAAGPEGTVVVDLSSRVDPIAEQEMAVVRVVDSGPGIAPDDRERVFDRLVRLAATASTTKGSGLGLPIARGYARAHGGDVVCLDATGFELPRDEDGDIPPTGAVFEFFLPRAMPATVNEVSPVEASVGAAEHPETSARYAETGV</sequence>
<evidence type="ECO:0000256" key="1">
    <source>
        <dbReference type="ARBA" id="ARBA00000085"/>
    </source>
</evidence>
<keyword evidence="6 12" id="KW-0812">Transmembrane</keyword>
<dbReference type="EC" id="2.7.13.3" evidence="3"/>
<keyword evidence="5" id="KW-0808">Transferase</keyword>
<evidence type="ECO:0000313" key="15">
    <source>
        <dbReference type="EMBL" id="MFC6397934.1"/>
    </source>
</evidence>
<keyword evidence="7 15" id="KW-0418">Kinase</keyword>
<protein>
    <recommendedName>
        <fullName evidence="3">histidine kinase</fullName>
        <ecNumber evidence="3">2.7.13.3</ecNumber>
    </recommendedName>
</protein>
<keyword evidence="9" id="KW-0902">Two-component regulatory system</keyword>
<dbReference type="SMART" id="SM00388">
    <property type="entry name" value="HisKA"/>
    <property type="match status" value="1"/>
</dbReference>
<dbReference type="SMART" id="SM00387">
    <property type="entry name" value="HATPase_c"/>
    <property type="match status" value="1"/>
</dbReference>
<feature type="coiled-coil region" evidence="11">
    <location>
        <begin position="202"/>
        <end position="229"/>
    </location>
</feature>
<gene>
    <name evidence="15" type="ORF">ACFP57_13205</name>
</gene>
<reference evidence="16" key="1">
    <citation type="journal article" date="2019" name="Int. J. Syst. Evol. Microbiol.">
        <title>The Global Catalogue of Microorganisms (GCM) 10K type strain sequencing project: providing services to taxonomists for standard genome sequencing and annotation.</title>
        <authorList>
            <consortium name="The Broad Institute Genomics Platform"/>
            <consortium name="The Broad Institute Genome Sequencing Center for Infectious Disease"/>
            <person name="Wu L."/>
            <person name="Ma J."/>
        </authorList>
    </citation>
    <scope>NUCLEOTIDE SEQUENCE [LARGE SCALE GENOMIC DNA]</scope>
    <source>
        <strain evidence="16">CGMCC 1.15277</strain>
    </source>
</reference>
<dbReference type="Pfam" id="PF02518">
    <property type="entry name" value="HATPase_c"/>
    <property type="match status" value="1"/>
</dbReference>
<keyword evidence="4" id="KW-0597">Phosphoprotein</keyword>